<gene>
    <name evidence="1" type="ORF">AVEN_257146_1</name>
</gene>
<reference evidence="1 2" key="1">
    <citation type="journal article" date="2019" name="Sci. Rep.">
        <title>Orb-weaving spider Araneus ventricosus genome elucidates the spidroin gene catalogue.</title>
        <authorList>
            <person name="Kono N."/>
            <person name="Nakamura H."/>
            <person name="Ohtoshi R."/>
            <person name="Moran D.A.P."/>
            <person name="Shinohara A."/>
            <person name="Yoshida Y."/>
            <person name="Fujiwara M."/>
            <person name="Mori M."/>
            <person name="Tomita M."/>
            <person name="Arakawa K."/>
        </authorList>
    </citation>
    <scope>NUCLEOTIDE SEQUENCE [LARGE SCALE GENOMIC DNA]</scope>
</reference>
<dbReference type="AlphaFoldDB" id="A0A4Y2WXS8"/>
<comment type="caution">
    <text evidence="1">The sequence shown here is derived from an EMBL/GenBank/DDBJ whole genome shotgun (WGS) entry which is preliminary data.</text>
</comment>
<dbReference type="Proteomes" id="UP000499080">
    <property type="component" value="Unassembled WGS sequence"/>
</dbReference>
<evidence type="ECO:0000313" key="2">
    <source>
        <dbReference type="Proteomes" id="UP000499080"/>
    </source>
</evidence>
<name>A0A4Y2WXS8_ARAVE</name>
<organism evidence="1 2">
    <name type="scientific">Araneus ventricosus</name>
    <name type="common">Orbweaver spider</name>
    <name type="synonym">Epeira ventricosa</name>
    <dbReference type="NCBI Taxonomy" id="182803"/>
    <lineage>
        <taxon>Eukaryota</taxon>
        <taxon>Metazoa</taxon>
        <taxon>Ecdysozoa</taxon>
        <taxon>Arthropoda</taxon>
        <taxon>Chelicerata</taxon>
        <taxon>Arachnida</taxon>
        <taxon>Araneae</taxon>
        <taxon>Araneomorphae</taxon>
        <taxon>Entelegynae</taxon>
        <taxon>Araneoidea</taxon>
        <taxon>Araneidae</taxon>
        <taxon>Araneus</taxon>
    </lineage>
</organism>
<protein>
    <submittedName>
        <fullName evidence="1">Uncharacterized protein</fullName>
    </submittedName>
</protein>
<keyword evidence="2" id="KW-1185">Reference proteome</keyword>
<evidence type="ECO:0000313" key="1">
    <source>
        <dbReference type="EMBL" id="GBO41320.1"/>
    </source>
</evidence>
<accession>A0A4Y2WXS8</accession>
<dbReference type="EMBL" id="BGPR01066925">
    <property type="protein sequence ID" value="GBO41320.1"/>
    <property type="molecule type" value="Genomic_DNA"/>
</dbReference>
<sequence>MTRTTPELAPPLQASAPFQREDVWPLRMIWRAPGPIHGGSSVELGFEPAALRSGGRGLATRPPRPPTFRVLKLSLQGSCSPRDKRFARCYSFSCVVALL</sequence>
<proteinExistence type="predicted"/>